<feature type="compositionally biased region" description="Basic residues" evidence="10">
    <location>
        <begin position="486"/>
        <end position="500"/>
    </location>
</feature>
<gene>
    <name evidence="14" type="ORF">ACJMK2_037429</name>
</gene>
<dbReference type="PROSITE" id="PS50006">
    <property type="entry name" value="FHA_DOMAIN"/>
    <property type="match status" value="1"/>
</dbReference>
<evidence type="ECO:0000256" key="6">
    <source>
        <dbReference type="ARBA" id="ARBA00022786"/>
    </source>
</evidence>
<reference evidence="14 15" key="1">
    <citation type="submission" date="2024-11" db="EMBL/GenBank/DDBJ databases">
        <title>Chromosome-level genome assembly of the freshwater bivalve Anodonta woodiana.</title>
        <authorList>
            <person name="Chen X."/>
        </authorList>
    </citation>
    <scope>NUCLEOTIDE SEQUENCE [LARGE SCALE GENOMIC DNA]</scope>
    <source>
        <strain evidence="14">MN2024</strain>
        <tissue evidence="14">Gills</tissue>
    </source>
</reference>
<feature type="coiled-coil region" evidence="9">
    <location>
        <begin position="182"/>
        <end position="371"/>
    </location>
</feature>
<protein>
    <recommendedName>
        <fullName evidence="2">E3 ubiquitin-protein ligase CHFR</fullName>
    </recommendedName>
</protein>
<name>A0ABD3WLN9_SINWO</name>
<evidence type="ECO:0000256" key="5">
    <source>
        <dbReference type="ARBA" id="ARBA00022771"/>
    </source>
</evidence>
<keyword evidence="3" id="KW-0808">Transferase</keyword>
<dbReference type="SUPFAM" id="SSF49879">
    <property type="entry name" value="SMAD/FHA domain"/>
    <property type="match status" value="1"/>
</dbReference>
<dbReference type="Gene3D" id="3.30.40.10">
    <property type="entry name" value="Zinc/RING finger domain, C3HC4 (zinc finger)"/>
    <property type="match status" value="1"/>
</dbReference>
<accession>A0ABD3WLN9</accession>
<keyword evidence="6" id="KW-0833">Ubl conjugation pathway</keyword>
<evidence type="ECO:0000259" key="12">
    <source>
        <dbReference type="PROSITE" id="PS50089"/>
    </source>
</evidence>
<dbReference type="Pfam" id="PF00498">
    <property type="entry name" value="FHA"/>
    <property type="match status" value="1"/>
</dbReference>
<evidence type="ECO:0000256" key="3">
    <source>
        <dbReference type="ARBA" id="ARBA00022679"/>
    </source>
</evidence>
<dbReference type="PROSITE" id="PS00518">
    <property type="entry name" value="ZF_RING_1"/>
    <property type="match status" value="1"/>
</dbReference>
<evidence type="ECO:0000256" key="9">
    <source>
        <dbReference type="SAM" id="Coils"/>
    </source>
</evidence>
<dbReference type="InterPro" id="IPR036875">
    <property type="entry name" value="Znf_CCHC_sf"/>
</dbReference>
<dbReference type="PROSITE" id="PS50089">
    <property type="entry name" value="ZF_RING_2"/>
    <property type="match status" value="1"/>
</dbReference>
<dbReference type="SUPFAM" id="SSF57756">
    <property type="entry name" value="Retrovirus zinc finger-like domains"/>
    <property type="match status" value="1"/>
</dbReference>
<dbReference type="EMBL" id="JBJQND010000006">
    <property type="protein sequence ID" value="KAL3874411.1"/>
    <property type="molecule type" value="Genomic_DNA"/>
</dbReference>
<feature type="compositionally biased region" description="Basic and acidic residues" evidence="10">
    <location>
        <begin position="463"/>
        <end position="473"/>
    </location>
</feature>
<keyword evidence="7" id="KW-0862">Zinc</keyword>
<dbReference type="InterPro" id="IPR013083">
    <property type="entry name" value="Znf_RING/FYVE/PHD"/>
</dbReference>
<dbReference type="PANTHER" id="PTHR15067:SF4">
    <property type="entry name" value="E3 UBIQUITIN-PROTEIN LIGASE RNF8"/>
    <property type="match status" value="1"/>
</dbReference>
<dbReference type="CDD" id="cd16535">
    <property type="entry name" value="RING-HC_RNF8"/>
    <property type="match status" value="1"/>
</dbReference>
<evidence type="ECO:0000259" key="13">
    <source>
        <dbReference type="PROSITE" id="PS50158"/>
    </source>
</evidence>
<keyword evidence="5 8" id="KW-0863">Zinc-finger</keyword>
<dbReference type="InterPro" id="IPR001841">
    <property type="entry name" value="Znf_RING"/>
</dbReference>
<dbReference type="PANTHER" id="PTHR15067">
    <property type="entry name" value="E3 UBIQUITIN-PROTEIN LIGASE RNF8"/>
    <property type="match status" value="1"/>
</dbReference>
<feature type="domain" description="RING-type" evidence="12">
    <location>
        <begin position="386"/>
        <end position="424"/>
    </location>
</feature>
<evidence type="ECO:0000256" key="1">
    <source>
        <dbReference type="ARBA" id="ARBA00005797"/>
    </source>
</evidence>
<dbReference type="CDD" id="cd22663">
    <property type="entry name" value="FHA_RNF8"/>
    <property type="match status" value="1"/>
</dbReference>
<dbReference type="Gene3D" id="2.60.200.20">
    <property type="match status" value="1"/>
</dbReference>
<keyword evidence="9" id="KW-0175">Coiled coil</keyword>
<dbReference type="InterPro" id="IPR001878">
    <property type="entry name" value="Znf_CCHC"/>
</dbReference>
<evidence type="ECO:0000256" key="4">
    <source>
        <dbReference type="ARBA" id="ARBA00022723"/>
    </source>
</evidence>
<proteinExistence type="inferred from homology"/>
<evidence type="ECO:0000256" key="10">
    <source>
        <dbReference type="SAM" id="MobiDB-lite"/>
    </source>
</evidence>
<organism evidence="14 15">
    <name type="scientific">Sinanodonta woodiana</name>
    <name type="common">Chinese pond mussel</name>
    <name type="synonym">Anodonta woodiana</name>
    <dbReference type="NCBI Taxonomy" id="1069815"/>
    <lineage>
        <taxon>Eukaryota</taxon>
        <taxon>Metazoa</taxon>
        <taxon>Spiralia</taxon>
        <taxon>Lophotrochozoa</taxon>
        <taxon>Mollusca</taxon>
        <taxon>Bivalvia</taxon>
        <taxon>Autobranchia</taxon>
        <taxon>Heteroconchia</taxon>
        <taxon>Palaeoheterodonta</taxon>
        <taxon>Unionida</taxon>
        <taxon>Unionoidea</taxon>
        <taxon>Unionidae</taxon>
        <taxon>Unioninae</taxon>
        <taxon>Sinanodonta</taxon>
    </lineage>
</organism>
<feature type="region of interest" description="Disordered" evidence="10">
    <location>
        <begin position="463"/>
        <end position="554"/>
    </location>
</feature>
<dbReference type="SUPFAM" id="SSF57850">
    <property type="entry name" value="RING/U-box"/>
    <property type="match status" value="1"/>
</dbReference>
<feature type="compositionally biased region" description="Low complexity" evidence="10">
    <location>
        <begin position="536"/>
        <end position="551"/>
    </location>
</feature>
<keyword evidence="4" id="KW-0479">Metal-binding</keyword>
<evidence type="ECO:0000256" key="7">
    <source>
        <dbReference type="ARBA" id="ARBA00022833"/>
    </source>
</evidence>
<dbReference type="SMART" id="SM00343">
    <property type="entry name" value="ZnF_C2HC"/>
    <property type="match status" value="1"/>
</dbReference>
<evidence type="ECO:0000313" key="14">
    <source>
        <dbReference type="EMBL" id="KAL3874411.1"/>
    </source>
</evidence>
<dbReference type="InterPro" id="IPR018957">
    <property type="entry name" value="Znf_C3HC4_RING-type"/>
</dbReference>
<dbReference type="SMART" id="SM00184">
    <property type="entry name" value="RING"/>
    <property type="match status" value="1"/>
</dbReference>
<evidence type="ECO:0000259" key="11">
    <source>
        <dbReference type="PROSITE" id="PS50006"/>
    </source>
</evidence>
<evidence type="ECO:0000313" key="15">
    <source>
        <dbReference type="Proteomes" id="UP001634394"/>
    </source>
</evidence>
<dbReference type="InterPro" id="IPR008984">
    <property type="entry name" value="SMAD_FHA_dom_sf"/>
</dbReference>
<dbReference type="Pfam" id="PF00097">
    <property type="entry name" value="zf-C3HC4"/>
    <property type="match status" value="1"/>
</dbReference>
<dbReference type="AlphaFoldDB" id="A0ABD3WLN9"/>
<comment type="similarity">
    <text evidence="1">Belongs to the CHFR family.</text>
</comment>
<dbReference type="InterPro" id="IPR000253">
    <property type="entry name" value="FHA_dom"/>
</dbReference>
<feature type="domain" description="CCHC-type" evidence="13">
    <location>
        <begin position="570"/>
        <end position="585"/>
    </location>
</feature>
<dbReference type="GO" id="GO:0004842">
    <property type="term" value="F:ubiquitin-protein transferase activity"/>
    <property type="evidence" value="ECO:0007669"/>
    <property type="project" value="UniProtKB-ARBA"/>
</dbReference>
<dbReference type="GO" id="GO:0008270">
    <property type="term" value="F:zinc ion binding"/>
    <property type="evidence" value="ECO:0007669"/>
    <property type="project" value="UniProtKB-KW"/>
</dbReference>
<dbReference type="InterPro" id="IPR017907">
    <property type="entry name" value="Znf_RING_CS"/>
</dbReference>
<evidence type="ECO:0000256" key="8">
    <source>
        <dbReference type="PROSITE-ProRule" id="PRU00047"/>
    </source>
</evidence>
<sequence length="587" mass="67262">MSKTITCLVRLGDNIKKSKLIDLSGKEEVTIGRSEDATVCLMSNMISRCHATLQKCDGIWTIKDNGSLNGIHINDVKLVPKVEHTLKDGDIVQLGVRTSADKPAEFLFKFHESLRVRMVKANSFTTSNESEAKRQKFENPQVDFEWIPTQPEVGDQADGLLGTPLNPHTVPDSCWSPFRMYQDKLHKQQEEADAKLKEYENKLIEMQRLLQDKDSAQEEIIQELAREKQIREEKSRIVEDLKKKENELKIEMLEKQEKLKQEKEELAMKMKLELEQQLKEKEINLLSQLEAQRQALIKEKQMVEENLQKEMTRALEEKDKMLEDELLQQKEHLEKVIENKELKQKMLESQLNETKAEKDKQQEQVLRAREDVLANFSEIMETELQCSICSELFVQATSLNCSHSYCTFCINQWMKQKKECPVCRSPITTVLRSFALDSYIDKMVEHLSEEMKERRKELVKTRKAEQVKFDEQTKANQSGAPAGPARRGRGRGRQNRRRGGIRGGARNSGGTREVGAEPAAVIFIEDDDQSSRDSELSSGASSQNSLSSQSSWENDLIPGEHDGFFGGYGRCFTCGSRGHWANGCPYR</sequence>
<feature type="domain" description="FHA" evidence="11">
    <location>
        <begin position="29"/>
        <end position="78"/>
    </location>
</feature>
<dbReference type="PROSITE" id="PS50158">
    <property type="entry name" value="ZF_CCHC"/>
    <property type="match status" value="1"/>
</dbReference>
<evidence type="ECO:0000256" key="2">
    <source>
        <dbReference type="ARBA" id="ARBA00017908"/>
    </source>
</evidence>
<keyword evidence="15" id="KW-1185">Reference proteome</keyword>
<comment type="caution">
    <text evidence="14">The sequence shown here is derived from an EMBL/GenBank/DDBJ whole genome shotgun (WGS) entry which is preliminary data.</text>
</comment>
<dbReference type="SMART" id="SM00240">
    <property type="entry name" value="FHA"/>
    <property type="match status" value="1"/>
</dbReference>
<dbReference type="Proteomes" id="UP001634394">
    <property type="component" value="Unassembled WGS sequence"/>
</dbReference>